<feature type="compositionally biased region" description="Basic and acidic residues" evidence="1">
    <location>
        <begin position="468"/>
        <end position="484"/>
    </location>
</feature>
<sequence>MAASVSGVDEGERRDVQLSDKETREVDHTKLSDSSRDLKRMKEISGSLQVEDPATSQEQSLEHGGIPQREPEIACMAPAAAECNMEVQGQEEECQRTGENATEQTQELISCQEMESSIGSNQSSRANATSQENILPAEEILDRNGNVHCDVPEDNFDRNRCMNGECLADERDSEGTETWTGTGMEQEGNVLGSKIIREEAEAAIDAERNDIDKQSERNEGTADSASAGELQLHIKNQEVESQAENLVGSETKKNDDDTCCEGEKTDICERESIIGLPSDHRSDQPRMEVEQAAEAVSETQNIPVVSLHQVQQQDSDGLRRQSVTIATKEDIVDCTRDKSTAVTDEATKNSPAHDLVHGDIEPGAEHRQLMPTLEEEETSRLDGRTSVDGGTGLKLGKGVRMCGVCGEAHHWKKKCGGGHKEGDLSNESGEVGEGSGGKAVEKGVRRWRRVCDLCGEGHHWKKKCWETARESKGRDEERGVREEGQTAQAAQDEAASEVASDSVQLVPSWEGDGGTARAGMKRKEREDTGEQAAVGEASRQATSQGSGGKAVEKGVRRWRRVCDLCGEAHHWKKKCWETARESKGRDNEEQAAGGEASRQATSQGSGGKAVEKGVRRWRRVCDLCGEGHHWKKKCWETARESKGRDNEEQAAGGEASRQATSQGSGGKAVEKGVRRWRRVCDLCGEAHHWKKKCWETARESKGRDEERSVREEGQTAQAAQDEAASEVASDFGQLVPSWEGDGGTARAGMKRKEREDTGEQAAVGEASRQATSQGSGGKAAAQDEAASDVGADFGQLVPSWEGDGGTARAGMKRKEREDTGEQAAGGEASRQATSQGSGGKAVEKGVRRWRRVCDLCGEGHHWKKKCWETARELGRGHQGEGRGKETEVEVGMRTARTTPALALRNPSSMSQDLVHFKIQPTNSENRSQVGNLYWKHVGQSSSMHEPMVGKDYVCLCDMCGNFHDWRQKCNQAKTFSSNAANSQQMLFGQDDDSESMPRSQEAEEIEHQQAAHGNMELVNAASSSNSTSRGAEIDLPVAPNAKKGRSKYVWKLCEFCGERHHALKNCSGQSRLIKEAGRRRKLCGEIHHHRKKCLGVRNPVRQPSTESQVTNNRPEVEETSDPPVPDQKSNVLRIIGEIREEARIATAEIERQAKLHKEQIRADSIRLINQLRQSIGQ</sequence>
<feature type="region of interest" description="Disordered" evidence="1">
    <location>
        <begin position="1"/>
        <end position="68"/>
    </location>
</feature>
<feature type="domain" description="CCHC-type" evidence="2">
    <location>
        <begin position="852"/>
        <end position="868"/>
    </location>
</feature>
<dbReference type="Proteomes" id="UP000011087">
    <property type="component" value="Unassembled WGS sequence"/>
</dbReference>
<dbReference type="GeneID" id="17289329"/>
<protein>
    <recommendedName>
        <fullName evidence="2">CCHC-type domain-containing protein</fullName>
    </recommendedName>
</protein>
<evidence type="ECO:0000313" key="5">
    <source>
        <dbReference type="Proteomes" id="UP000011087"/>
    </source>
</evidence>
<feature type="region of interest" description="Disordered" evidence="1">
    <location>
        <begin position="468"/>
        <end position="552"/>
    </location>
</feature>
<gene>
    <name evidence="3" type="ORF">GUITHDRAFT_148513</name>
</gene>
<proteinExistence type="predicted"/>
<dbReference type="EnsemblProtists" id="EKX32595">
    <property type="protein sequence ID" value="EKX32595"/>
    <property type="gene ID" value="GUITHDRAFT_148513"/>
</dbReference>
<organism evidence="3">
    <name type="scientific">Guillardia theta (strain CCMP2712)</name>
    <name type="common">Cryptophyte</name>
    <dbReference type="NCBI Taxonomy" id="905079"/>
    <lineage>
        <taxon>Eukaryota</taxon>
        <taxon>Cryptophyceae</taxon>
        <taxon>Pyrenomonadales</taxon>
        <taxon>Geminigeraceae</taxon>
        <taxon>Guillardia</taxon>
    </lineage>
</organism>
<dbReference type="GO" id="GO:0008270">
    <property type="term" value="F:zinc ion binding"/>
    <property type="evidence" value="ECO:0007669"/>
    <property type="project" value="InterPro"/>
</dbReference>
<feature type="domain" description="CCHC-type" evidence="2">
    <location>
        <begin position="620"/>
        <end position="636"/>
    </location>
</feature>
<reference evidence="4" key="3">
    <citation type="submission" date="2016-03" db="UniProtKB">
        <authorList>
            <consortium name="EnsemblProtists"/>
        </authorList>
    </citation>
    <scope>IDENTIFICATION</scope>
</reference>
<dbReference type="EMBL" id="JH993181">
    <property type="protein sequence ID" value="EKX32595.1"/>
    <property type="molecule type" value="Genomic_DNA"/>
</dbReference>
<dbReference type="PaxDb" id="55529-EKX32595"/>
<evidence type="ECO:0000259" key="2">
    <source>
        <dbReference type="SMART" id="SM00343"/>
    </source>
</evidence>
<feature type="region of interest" description="Disordered" evidence="1">
    <location>
        <begin position="638"/>
        <end position="670"/>
    </location>
</feature>
<reference evidence="5" key="2">
    <citation type="submission" date="2012-11" db="EMBL/GenBank/DDBJ databases">
        <authorList>
            <person name="Kuo A."/>
            <person name="Curtis B.A."/>
            <person name="Tanifuji G."/>
            <person name="Burki F."/>
            <person name="Gruber A."/>
            <person name="Irimia M."/>
            <person name="Maruyama S."/>
            <person name="Arias M.C."/>
            <person name="Ball S.G."/>
            <person name="Gile G.H."/>
            <person name="Hirakawa Y."/>
            <person name="Hopkins J.F."/>
            <person name="Rensing S.A."/>
            <person name="Schmutz J."/>
            <person name="Symeonidi A."/>
            <person name="Elias M."/>
            <person name="Eveleigh R.J."/>
            <person name="Herman E.K."/>
            <person name="Klute M.J."/>
            <person name="Nakayama T."/>
            <person name="Obornik M."/>
            <person name="Reyes-Prieto A."/>
            <person name="Armbrust E.V."/>
            <person name="Aves S.J."/>
            <person name="Beiko R.G."/>
            <person name="Coutinho P."/>
            <person name="Dacks J.B."/>
            <person name="Durnford D.G."/>
            <person name="Fast N.M."/>
            <person name="Green B.R."/>
            <person name="Grisdale C."/>
            <person name="Hempe F."/>
            <person name="Henrissat B."/>
            <person name="Hoppner M.P."/>
            <person name="Ishida K.-I."/>
            <person name="Kim E."/>
            <person name="Koreny L."/>
            <person name="Kroth P.G."/>
            <person name="Liu Y."/>
            <person name="Malik S.-B."/>
            <person name="Maier U.G."/>
            <person name="McRose D."/>
            <person name="Mock T."/>
            <person name="Neilson J.A."/>
            <person name="Onodera N.T."/>
            <person name="Poole A.M."/>
            <person name="Pritham E.J."/>
            <person name="Richards T.A."/>
            <person name="Rocap G."/>
            <person name="Roy S.W."/>
            <person name="Sarai C."/>
            <person name="Schaack S."/>
            <person name="Shirato S."/>
            <person name="Slamovits C.H."/>
            <person name="Spencer D.F."/>
            <person name="Suzuki S."/>
            <person name="Worden A.Z."/>
            <person name="Zauner S."/>
            <person name="Barry K."/>
            <person name="Bell C."/>
            <person name="Bharti A.K."/>
            <person name="Crow J.A."/>
            <person name="Grimwood J."/>
            <person name="Kramer R."/>
            <person name="Lindquist E."/>
            <person name="Lucas S."/>
            <person name="Salamov A."/>
            <person name="McFadden G.I."/>
            <person name="Lane C.E."/>
            <person name="Keeling P.J."/>
            <person name="Gray M.W."/>
            <person name="Grigoriev I.V."/>
            <person name="Archibald J.M."/>
        </authorList>
    </citation>
    <scope>NUCLEOTIDE SEQUENCE</scope>
    <source>
        <strain evidence="5">CCMP2712</strain>
    </source>
</reference>
<feature type="domain" description="CCHC-type" evidence="2">
    <location>
        <begin position="561"/>
        <end position="577"/>
    </location>
</feature>
<feature type="region of interest" description="Disordered" evidence="1">
    <location>
        <begin position="696"/>
        <end position="843"/>
    </location>
</feature>
<feature type="domain" description="CCHC-type" evidence="2">
    <location>
        <begin position="679"/>
        <end position="695"/>
    </location>
</feature>
<feature type="region of interest" description="Disordered" evidence="1">
    <location>
        <begin position="578"/>
        <end position="611"/>
    </location>
</feature>
<feature type="compositionally biased region" description="Polar residues" evidence="1">
    <location>
        <begin position="1101"/>
        <end position="1113"/>
    </location>
</feature>
<dbReference type="SMART" id="SM00343">
    <property type="entry name" value="ZnF_C2HC"/>
    <property type="match status" value="7"/>
</dbReference>
<dbReference type="RefSeq" id="XP_005819575.1">
    <property type="nucleotide sequence ID" value="XM_005819518.1"/>
</dbReference>
<feature type="region of interest" description="Disordered" evidence="1">
    <location>
        <begin position="415"/>
        <end position="437"/>
    </location>
</feature>
<feature type="region of interest" description="Disordered" evidence="1">
    <location>
        <begin position="1097"/>
        <end position="1127"/>
    </location>
</feature>
<dbReference type="KEGG" id="gtt:GUITHDRAFT_148513"/>
<feature type="domain" description="CCHC-type" evidence="2">
    <location>
        <begin position="401"/>
        <end position="417"/>
    </location>
</feature>
<dbReference type="InterPro" id="IPR001878">
    <property type="entry name" value="Znf_CCHC"/>
</dbReference>
<feature type="compositionally biased region" description="Basic and acidic residues" evidence="1">
    <location>
        <begin position="638"/>
        <end position="647"/>
    </location>
</feature>
<feature type="domain" description="CCHC-type" evidence="2">
    <location>
        <begin position="450"/>
        <end position="466"/>
    </location>
</feature>
<feature type="compositionally biased region" description="Basic and acidic residues" evidence="1">
    <location>
        <begin position="696"/>
        <end position="713"/>
    </location>
</feature>
<dbReference type="GO" id="GO:0003676">
    <property type="term" value="F:nucleic acid binding"/>
    <property type="evidence" value="ECO:0007669"/>
    <property type="project" value="InterPro"/>
</dbReference>
<reference evidence="3 5" key="1">
    <citation type="journal article" date="2012" name="Nature">
        <title>Algal genomes reveal evolutionary mosaicism and the fate of nucleomorphs.</title>
        <authorList>
            <consortium name="DOE Joint Genome Institute"/>
            <person name="Curtis B.A."/>
            <person name="Tanifuji G."/>
            <person name="Burki F."/>
            <person name="Gruber A."/>
            <person name="Irimia M."/>
            <person name="Maruyama S."/>
            <person name="Arias M.C."/>
            <person name="Ball S.G."/>
            <person name="Gile G.H."/>
            <person name="Hirakawa Y."/>
            <person name="Hopkins J.F."/>
            <person name="Kuo A."/>
            <person name="Rensing S.A."/>
            <person name="Schmutz J."/>
            <person name="Symeonidi A."/>
            <person name="Elias M."/>
            <person name="Eveleigh R.J."/>
            <person name="Herman E.K."/>
            <person name="Klute M.J."/>
            <person name="Nakayama T."/>
            <person name="Obornik M."/>
            <person name="Reyes-Prieto A."/>
            <person name="Armbrust E.V."/>
            <person name="Aves S.J."/>
            <person name="Beiko R.G."/>
            <person name="Coutinho P."/>
            <person name="Dacks J.B."/>
            <person name="Durnford D.G."/>
            <person name="Fast N.M."/>
            <person name="Green B.R."/>
            <person name="Grisdale C.J."/>
            <person name="Hempel F."/>
            <person name="Henrissat B."/>
            <person name="Hoppner M.P."/>
            <person name="Ishida K."/>
            <person name="Kim E."/>
            <person name="Koreny L."/>
            <person name="Kroth P.G."/>
            <person name="Liu Y."/>
            <person name="Malik S.B."/>
            <person name="Maier U.G."/>
            <person name="McRose D."/>
            <person name="Mock T."/>
            <person name="Neilson J.A."/>
            <person name="Onodera N.T."/>
            <person name="Poole A.M."/>
            <person name="Pritham E.J."/>
            <person name="Richards T.A."/>
            <person name="Rocap G."/>
            <person name="Roy S.W."/>
            <person name="Sarai C."/>
            <person name="Schaack S."/>
            <person name="Shirato S."/>
            <person name="Slamovits C.H."/>
            <person name="Spencer D.F."/>
            <person name="Suzuki S."/>
            <person name="Worden A.Z."/>
            <person name="Zauner S."/>
            <person name="Barry K."/>
            <person name="Bell C."/>
            <person name="Bharti A.K."/>
            <person name="Crow J.A."/>
            <person name="Grimwood J."/>
            <person name="Kramer R."/>
            <person name="Lindquist E."/>
            <person name="Lucas S."/>
            <person name="Salamov A."/>
            <person name="McFadden G.I."/>
            <person name="Lane C.E."/>
            <person name="Keeling P.J."/>
            <person name="Gray M.W."/>
            <person name="Grigoriev I.V."/>
            <person name="Archibald J.M."/>
        </authorList>
    </citation>
    <scope>NUCLEOTIDE SEQUENCE</scope>
    <source>
        <strain evidence="3 5">CCMP2712</strain>
    </source>
</reference>
<feature type="compositionally biased region" description="Basic and acidic residues" evidence="1">
    <location>
        <begin position="205"/>
        <end position="220"/>
    </location>
</feature>
<evidence type="ECO:0000313" key="3">
    <source>
        <dbReference type="EMBL" id="EKX32595.1"/>
    </source>
</evidence>
<feature type="compositionally biased region" description="Basic and acidic residues" evidence="1">
    <location>
        <begin position="578"/>
        <end position="588"/>
    </location>
</feature>
<evidence type="ECO:0000313" key="4">
    <source>
        <dbReference type="EnsemblProtists" id="EKX32595"/>
    </source>
</evidence>
<accession>L1I9R3</accession>
<evidence type="ECO:0000256" key="1">
    <source>
        <dbReference type="SAM" id="MobiDB-lite"/>
    </source>
</evidence>
<feature type="region of interest" description="Disordered" evidence="1">
    <location>
        <begin position="205"/>
        <end position="229"/>
    </location>
</feature>
<name>L1I9R3_GUITC</name>
<dbReference type="AlphaFoldDB" id="L1I9R3"/>
<dbReference type="HOGENOM" id="CLU_273467_0_0_1"/>
<dbReference type="OMA" id="PVIRIAM"/>
<feature type="domain" description="CCHC-type" evidence="2">
    <location>
        <begin position="1052"/>
        <end position="1068"/>
    </location>
</feature>
<feature type="compositionally biased region" description="Basic and acidic residues" evidence="1">
    <location>
        <begin position="10"/>
        <end position="43"/>
    </location>
</feature>
<keyword evidence="5" id="KW-1185">Reference proteome</keyword>